<keyword evidence="2" id="KW-1133">Transmembrane helix</keyword>
<dbReference type="Proteomes" id="UP000886829">
    <property type="component" value="Unassembled WGS sequence"/>
</dbReference>
<dbReference type="AlphaFoldDB" id="A0A9D2B0T7"/>
<sequence length="189" mass="21159">MLTLHQLLGNKQPQLPDTTLRQRQHHEHTALSPESPDLNSLSSFTMPPERKRTFYSMREIDMLSKEDLITTRFPRFWRVQSCLTQIPLGLWVGCTIVLMSALILLEGCFYWQQEQEQALSPLNQGRSLLTALQQDQVLSLPQPQMQALSPSQALTLSPAALDPEAVTTVATTAQLANTSDLGREACTDS</sequence>
<evidence type="ECO:0000313" key="3">
    <source>
        <dbReference type="EMBL" id="HIX57337.1"/>
    </source>
</evidence>
<name>A0A9D2B0T7_9GAMM</name>
<keyword evidence="2" id="KW-0812">Transmembrane</keyword>
<feature type="transmembrane region" description="Helical" evidence="2">
    <location>
        <begin position="88"/>
        <end position="111"/>
    </location>
</feature>
<comment type="caution">
    <text evidence="3">The sequence shown here is derived from an EMBL/GenBank/DDBJ whole genome shotgun (WGS) entry which is preliminary data.</text>
</comment>
<proteinExistence type="predicted"/>
<evidence type="ECO:0000256" key="1">
    <source>
        <dbReference type="SAM" id="MobiDB-lite"/>
    </source>
</evidence>
<accession>A0A9D2B0T7</accession>
<gene>
    <name evidence="3" type="ORF">H9850_07685</name>
</gene>
<keyword evidence="2" id="KW-0472">Membrane</keyword>
<reference evidence="3" key="1">
    <citation type="journal article" date="2021" name="PeerJ">
        <title>Extensive microbial diversity within the chicken gut microbiome revealed by metagenomics and culture.</title>
        <authorList>
            <person name="Gilroy R."/>
            <person name="Ravi A."/>
            <person name="Getino M."/>
            <person name="Pursley I."/>
            <person name="Horton D.L."/>
            <person name="Alikhan N.F."/>
            <person name="Baker D."/>
            <person name="Gharbi K."/>
            <person name="Hall N."/>
            <person name="Watson M."/>
            <person name="Adriaenssens E.M."/>
            <person name="Foster-Nyarko E."/>
            <person name="Jarju S."/>
            <person name="Secka A."/>
            <person name="Antonio M."/>
            <person name="Oren A."/>
            <person name="Chaudhuri R.R."/>
            <person name="La Ragione R."/>
            <person name="Hildebrand F."/>
            <person name="Pallen M.J."/>
        </authorList>
    </citation>
    <scope>NUCLEOTIDE SEQUENCE</scope>
    <source>
        <strain evidence="3">USASDec5-558</strain>
    </source>
</reference>
<evidence type="ECO:0000313" key="4">
    <source>
        <dbReference type="Proteomes" id="UP000886829"/>
    </source>
</evidence>
<organism evidence="3 4">
    <name type="scientific">Candidatus Anaerobiospirillum pullistercoris</name>
    <dbReference type="NCBI Taxonomy" id="2838452"/>
    <lineage>
        <taxon>Bacteria</taxon>
        <taxon>Pseudomonadati</taxon>
        <taxon>Pseudomonadota</taxon>
        <taxon>Gammaproteobacteria</taxon>
        <taxon>Aeromonadales</taxon>
        <taxon>Succinivibrionaceae</taxon>
        <taxon>Anaerobiospirillum</taxon>
    </lineage>
</organism>
<feature type="region of interest" description="Disordered" evidence="1">
    <location>
        <begin position="1"/>
        <end position="45"/>
    </location>
</feature>
<feature type="compositionally biased region" description="Polar residues" evidence="1">
    <location>
        <begin position="9"/>
        <end position="21"/>
    </location>
</feature>
<protein>
    <submittedName>
        <fullName evidence="3">Uncharacterized protein</fullName>
    </submittedName>
</protein>
<evidence type="ECO:0000256" key="2">
    <source>
        <dbReference type="SAM" id="Phobius"/>
    </source>
</evidence>
<dbReference type="EMBL" id="DXEV01000154">
    <property type="protein sequence ID" value="HIX57337.1"/>
    <property type="molecule type" value="Genomic_DNA"/>
</dbReference>
<reference evidence="3" key="2">
    <citation type="submission" date="2021-04" db="EMBL/GenBank/DDBJ databases">
        <authorList>
            <person name="Gilroy R."/>
        </authorList>
    </citation>
    <scope>NUCLEOTIDE SEQUENCE</scope>
    <source>
        <strain evidence="3">USASDec5-558</strain>
    </source>
</reference>